<dbReference type="EMBL" id="KT001913">
    <property type="protein sequence ID" value="AKU43505.1"/>
    <property type="molecule type" value="Genomic_DNA"/>
</dbReference>
<gene>
    <name evidence="1" type="ORF">CPT_Sansa101</name>
</gene>
<evidence type="ECO:0000313" key="1">
    <source>
        <dbReference type="EMBL" id="AKU43505.1"/>
    </source>
</evidence>
<protein>
    <submittedName>
        <fullName evidence="1">Uncharacterized protein</fullName>
    </submittedName>
</protein>
<keyword evidence="2" id="KW-1185">Reference proteome</keyword>
<accession>A0A0K1LN00</accession>
<evidence type="ECO:0000313" key="2">
    <source>
        <dbReference type="Proteomes" id="UP000225322"/>
    </source>
</evidence>
<name>A0A0K1LN00_9CAUD</name>
<organism evidence="1 2">
    <name type="scientific">Caulobacter phage Sansa</name>
    <dbReference type="NCBI Taxonomy" id="1675600"/>
    <lineage>
        <taxon>Viruses</taxon>
        <taxon>Duplodnaviria</taxon>
        <taxon>Heunggongvirae</taxon>
        <taxon>Uroviricota</taxon>
        <taxon>Caudoviricetes</taxon>
        <taxon>Sansavirus</taxon>
        <taxon>Sansavirus sansa</taxon>
        <taxon>Caulobacter virus Sansa</taxon>
    </lineage>
</organism>
<reference evidence="1 2" key="1">
    <citation type="journal article" date="2015" name="Genome Announc.">
        <title>Complete Genome Sequence of Caulobacter crescentus Siphophage Sansa.</title>
        <authorList>
            <person name="Vara L."/>
            <person name="Kane A.A."/>
            <person name="Cahill J.L."/>
            <person name="Rasche E.S."/>
            <person name="Kuty Everett G.F."/>
        </authorList>
    </citation>
    <scope>NUCLEOTIDE SEQUENCE [LARGE SCALE GENOMIC DNA]</scope>
</reference>
<sequence>MSDELLPAAKMPALESLCHGTWSGTDALVASLVLESRGAPAWRPVRAAVVAATSDVENRIWMTPEEFADWVQGAKALAMRLGRGTTHPYQDLQIAPLRVKKLKNPKLMAAEGLIIKKGEALACAHYLMNFPKPVDNGDVEGFADWFDRRLKSVNLIAPYLNMGADTLGSRLRGYDVVRDQRVERKPEGWLIRALDWIDRMGPICPYGPRPAPPIFPGQKV</sequence>
<proteinExistence type="predicted"/>
<dbReference type="Proteomes" id="UP000225322">
    <property type="component" value="Segment"/>
</dbReference>